<name>A0A1C1CD99_9EURO</name>
<reference evidence="3" key="1">
    <citation type="submission" date="2015-07" db="EMBL/GenBank/DDBJ databases">
        <authorList>
            <person name="Teixeira M.M."/>
            <person name="Souza R.C."/>
            <person name="Almeida L.G."/>
            <person name="Vicente V.A."/>
            <person name="de Hoog S."/>
            <person name="Bocca A.L."/>
            <person name="de Almeida S.R."/>
            <person name="Vasconcelos A.T."/>
            <person name="Felipe M.S."/>
        </authorList>
    </citation>
    <scope>NUCLEOTIDE SEQUENCE [LARGE SCALE GENOMIC DNA]</scope>
    <source>
        <strain evidence="3">KSF</strain>
    </source>
</reference>
<feature type="transmembrane region" description="Helical" evidence="1">
    <location>
        <begin position="147"/>
        <end position="172"/>
    </location>
</feature>
<protein>
    <submittedName>
        <fullName evidence="2">Uncharacterized protein</fullName>
    </submittedName>
</protein>
<dbReference type="EMBL" id="LGRB01000016">
    <property type="protein sequence ID" value="OCT46426.1"/>
    <property type="molecule type" value="Genomic_DNA"/>
</dbReference>
<evidence type="ECO:0000313" key="3">
    <source>
        <dbReference type="Proteomes" id="UP000094526"/>
    </source>
</evidence>
<feature type="transmembrane region" description="Helical" evidence="1">
    <location>
        <begin position="1150"/>
        <end position="1172"/>
    </location>
</feature>
<sequence>MISYNNEDGELPDGTTKIYKNISLQENYGCDTPAMWNSRWLSRLTLTGIGTVFVGVAVALLVLWVYNVRDDGFTLVTVNHYTWTYGPTAVLVIVVAFWRQVDFQCKAIAPWAVLYKDPGHASQTILLDYISPMQASSLWTSLKNRHFIVAAGITGFILLKVITLISTGLFILTPTRTRQSSLDLIQTSRFDGSSFNASSFVTLNDSSLVYTAYGILAAGLASPEGTSDILAYESFVPPHGSNKTGTQAVTASVKALVPAFNCESAPINMNLQPANTTDQHPADNIELLFPECQLLPDGDGIAVYALNPQRFKCPTRQLSPLMQRIDCFNQSDTATADNWQLLTLADIRYNQTLTGSDESSVVGDFVQASTWSTAVIGLTGIACRSSYSIETVKVTYDYSQSPAKVTVVRPATPSNERLDGFTDSDLGRLFTASLSAASDMFGNVLDNAYAEEYPNTIFKMMAQVASNMNGQTTGAGYEALLDEATMIAAAETVFRYVAVQIVKKNLMQESQLPLVGQAYYDQERLQMNDVSLWCMIAGFAFMTLLVAFLLLKRDRDVVPRDPGSIISAPLVLRNSKVFHTILKGSSASSMDQLLVNLRTTTFTTTTKPSQDNPAEKQFVLSANGSTNIVPRTGSDSELGWWKPLAAHRAFILATLGMPLVIVTALEILQHKSDSDSGIGAVSDVESLSSKILTRYLPALVMLLVASLFDSLDFTIAVLAPYVAMKIKTRSSKFPRLASVLGLMPFHALWTAFHHRYWGAFFAGSAALLGSVLTIVSSGLYTIDPVPSSSATQLMRTDSFTTAWGNSVLNDSGAAVLLSLSESLNLTYPRFTYEELALPRLQHAIDQAETATDDSNATISVHLPSFRASLNCTSLRASQFNLTTSYNPKVGPGATIRAAAPLPQSCHLGGSGGNLTTIEFEQSFQFPYTQNSSYVAKMLNLHVGPFDPVHELSEGELSPSTQKDNPPGCPSLGFLYGFVDVNDKSRSQATALMCYQQMEQLPVEVTLVQSDLSISLNTPPIPDESEVKVLASGPNGETAFQYRIQVHMDRELSLFNQTEYDSSGTGTSTVDRFFQGVLFGKTPIPQAWLADVSHAREVMSAIQAFYRRYMAQAISANLRVPSLASEAALLNGTLTNYNGILRVRQNAASKITLQILLGLMFACGTLAVGLSTLRKIVPHNPCTIAGVMMLWAGSKFCETDADGEDIPFLSNGAEFMSDKELMRRGVLEGWSFRIGWWQSDHGSRYGVDVVRHDTEKDPGEHPE</sequence>
<dbReference type="PANTHER" id="PTHR37544:SF1">
    <property type="entry name" value="PHOSPHORIBOSYLAMINOIMIDAZOLE-SUCCINOCARBOXAMIDE SYNTHASE"/>
    <property type="match status" value="1"/>
</dbReference>
<feature type="transmembrane region" description="Helical" evidence="1">
    <location>
        <begin position="695"/>
        <end position="721"/>
    </location>
</feature>
<dbReference type="STRING" id="86049.A0A1C1CD99"/>
<keyword evidence="1" id="KW-0812">Transmembrane</keyword>
<proteinExistence type="predicted"/>
<dbReference type="Pfam" id="PF11915">
    <property type="entry name" value="DUF3433"/>
    <property type="match status" value="2"/>
</dbReference>
<feature type="transmembrane region" description="Helical" evidence="1">
    <location>
        <begin position="649"/>
        <end position="668"/>
    </location>
</feature>
<keyword evidence="1" id="KW-0472">Membrane</keyword>
<feature type="transmembrane region" description="Helical" evidence="1">
    <location>
        <begin position="44"/>
        <end position="66"/>
    </location>
</feature>
<accession>A0A1C1CD99</accession>
<dbReference type="Proteomes" id="UP000094526">
    <property type="component" value="Unassembled WGS sequence"/>
</dbReference>
<feature type="transmembrane region" description="Helical" evidence="1">
    <location>
        <begin position="530"/>
        <end position="551"/>
    </location>
</feature>
<gene>
    <name evidence="2" type="ORF">CLCR_01041</name>
</gene>
<keyword evidence="1" id="KW-1133">Transmembrane helix</keyword>
<evidence type="ECO:0000256" key="1">
    <source>
        <dbReference type="SAM" id="Phobius"/>
    </source>
</evidence>
<dbReference type="VEuPathDB" id="FungiDB:G647_09101"/>
<dbReference type="InterPro" id="IPR021840">
    <property type="entry name" value="DUF3433"/>
</dbReference>
<dbReference type="OrthoDB" id="5332281at2759"/>
<dbReference type="VEuPathDB" id="FungiDB:CLCR_01041"/>
<dbReference type="PANTHER" id="PTHR37544">
    <property type="entry name" value="SPRAY-RELATED"/>
    <property type="match status" value="1"/>
</dbReference>
<evidence type="ECO:0000313" key="2">
    <source>
        <dbReference type="EMBL" id="OCT46426.1"/>
    </source>
</evidence>
<organism evidence="2 3">
    <name type="scientific">Cladophialophora carrionii</name>
    <dbReference type="NCBI Taxonomy" id="86049"/>
    <lineage>
        <taxon>Eukaryota</taxon>
        <taxon>Fungi</taxon>
        <taxon>Dikarya</taxon>
        <taxon>Ascomycota</taxon>
        <taxon>Pezizomycotina</taxon>
        <taxon>Eurotiomycetes</taxon>
        <taxon>Chaetothyriomycetidae</taxon>
        <taxon>Chaetothyriales</taxon>
        <taxon>Herpotrichiellaceae</taxon>
        <taxon>Cladophialophora</taxon>
    </lineage>
</organism>
<feature type="transmembrane region" description="Helical" evidence="1">
    <location>
        <begin position="78"/>
        <end position="98"/>
    </location>
</feature>
<dbReference type="AlphaFoldDB" id="A0A1C1CD99"/>
<keyword evidence="3" id="KW-1185">Reference proteome</keyword>
<feature type="transmembrane region" description="Helical" evidence="1">
    <location>
        <begin position="758"/>
        <end position="782"/>
    </location>
</feature>
<comment type="caution">
    <text evidence="2">The sequence shown here is derived from an EMBL/GenBank/DDBJ whole genome shotgun (WGS) entry which is preliminary data.</text>
</comment>